<sequence>MADGTINYNFAGIQTLSGDLNNHFKRLGDLSDELKRTVEGLKGSWDSGASVSYQESQNNWDRVFMEAREQLLGLGKGVGNAGDLMRETDTRIGRMYSA</sequence>
<dbReference type="Pfam" id="PF06013">
    <property type="entry name" value="WXG100"/>
    <property type="match status" value="1"/>
</dbReference>
<gene>
    <name evidence="2" type="ORF">GS4_01_00040</name>
</gene>
<evidence type="ECO:0000313" key="3">
    <source>
        <dbReference type="Proteomes" id="UP000011666"/>
    </source>
</evidence>
<dbReference type="Gene3D" id="1.10.287.1060">
    <property type="entry name" value="ESAT-6-like"/>
    <property type="match status" value="1"/>
</dbReference>
<evidence type="ECO:0000256" key="1">
    <source>
        <dbReference type="RuleBase" id="RU362001"/>
    </source>
</evidence>
<protein>
    <recommendedName>
        <fullName evidence="1">ESAT-6-like protein</fullName>
    </recommendedName>
</protein>
<reference evidence="2 3" key="1">
    <citation type="submission" date="2013-01" db="EMBL/GenBank/DDBJ databases">
        <title>Whole genome shotgun sequence of Gordonia soli NBRC 108243.</title>
        <authorList>
            <person name="Isaki-Nakamura S."/>
            <person name="Hosoyama A."/>
            <person name="Tsuchikane K."/>
            <person name="Ando Y."/>
            <person name="Baba S."/>
            <person name="Ohji S."/>
            <person name="Hamada M."/>
            <person name="Tamura T."/>
            <person name="Yamazoe A."/>
            <person name="Yamazaki S."/>
            <person name="Fujita N."/>
        </authorList>
    </citation>
    <scope>NUCLEOTIDE SEQUENCE [LARGE SCALE GENOMIC DNA]</scope>
    <source>
        <strain evidence="2 3">NBRC 108243</strain>
    </source>
</reference>
<dbReference type="Proteomes" id="UP000011666">
    <property type="component" value="Unassembled WGS sequence"/>
</dbReference>
<name>M0QC46_9ACTN</name>
<organism evidence="2 3">
    <name type="scientific">Gordonia soli NBRC 108243</name>
    <dbReference type="NCBI Taxonomy" id="1223545"/>
    <lineage>
        <taxon>Bacteria</taxon>
        <taxon>Bacillati</taxon>
        <taxon>Actinomycetota</taxon>
        <taxon>Actinomycetes</taxon>
        <taxon>Mycobacteriales</taxon>
        <taxon>Gordoniaceae</taxon>
        <taxon>Gordonia</taxon>
    </lineage>
</organism>
<dbReference type="NCBIfam" id="TIGR03930">
    <property type="entry name" value="WXG100_ESAT6"/>
    <property type="match status" value="1"/>
</dbReference>
<dbReference type="InterPro" id="IPR010310">
    <property type="entry name" value="T7SS_ESAT-6-like"/>
</dbReference>
<dbReference type="AlphaFoldDB" id="M0QC46"/>
<dbReference type="eggNOG" id="COG4842">
    <property type="taxonomic scope" value="Bacteria"/>
</dbReference>
<comment type="similarity">
    <text evidence="1">Belongs to the WXG100 family.</text>
</comment>
<keyword evidence="3" id="KW-1185">Reference proteome</keyword>
<dbReference type="EMBL" id="BANX01000001">
    <property type="protein sequence ID" value="GAC66203.1"/>
    <property type="molecule type" value="Genomic_DNA"/>
</dbReference>
<accession>M0QC46</accession>
<dbReference type="RefSeq" id="WP_007616190.1">
    <property type="nucleotide sequence ID" value="NZ_BANX01000001.1"/>
</dbReference>
<comment type="caution">
    <text evidence="2">The sequence shown here is derived from an EMBL/GenBank/DDBJ whole genome shotgun (WGS) entry which is preliminary data.</text>
</comment>
<dbReference type="InterPro" id="IPR036689">
    <property type="entry name" value="ESAT-6-like_sf"/>
</dbReference>
<proteinExistence type="inferred from homology"/>
<dbReference type="SUPFAM" id="SSF140453">
    <property type="entry name" value="EsxAB dimer-like"/>
    <property type="match status" value="1"/>
</dbReference>
<evidence type="ECO:0000313" key="2">
    <source>
        <dbReference type="EMBL" id="GAC66203.1"/>
    </source>
</evidence>
<dbReference type="STRING" id="1223545.GS4_01_00040"/>
<dbReference type="OrthoDB" id="3387628at2"/>